<keyword evidence="2" id="KW-0472">Membrane</keyword>
<proteinExistence type="predicted"/>
<keyword evidence="2" id="KW-0812">Transmembrane</keyword>
<keyword evidence="2" id="KW-1133">Transmembrane helix</keyword>
<dbReference type="AlphaFoldDB" id="A0A2W4RP66"/>
<evidence type="ECO:0000313" key="3">
    <source>
        <dbReference type="EMBL" id="PZN83279.1"/>
    </source>
</evidence>
<feature type="coiled-coil region" evidence="1">
    <location>
        <begin position="76"/>
        <end position="103"/>
    </location>
</feature>
<evidence type="ECO:0000313" key="4">
    <source>
        <dbReference type="Proteomes" id="UP000249396"/>
    </source>
</evidence>
<gene>
    <name evidence="3" type="ORF">DM484_04820</name>
</gene>
<comment type="caution">
    <text evidence="3">The sequence shown here is derived from an EMBL/GenBank/DDBJ whole genome shotgun (WGS) entry which is preliminary data.</text>
</comment>
<reference evidence="3 4" key="1">
    <citation type="journal article" date="2018" name="Aquat. Microb. Ecol.">
        <title>Gammaproteobacterial methanotrophs dominate.</title>
        <authorList>
            <person name="Rissanen A.J."/>
            <person name="Saarenheimo J."/>
            <person name="Tiirola M."/>
            <person name="Peura S."/>
            <person name="Aalto S.L."/>
            <person name="Karvinen A."/>
            <person name="Nykanen H."/>
        </authorList>
    </citation>
    <scope>NUCLEOTIDE SEQUENCE [LARGE SCALE GENOMIC DNA]</scope>
    <source>
        <strain evidence="3">AMbin10</strain>
    </source>
</reference>
<name>A0A2W4RP66_9GAMM</name>
<accession>A0A2W4RP66</accession>
<feature type="transmembrane region" description="Helical" evidence="2">
    <location>
        <begin position="122"/>
        <end position="140"/>
    </location>
</feature>
<evidence type="ECO:0000256" key="2">
    <source>
        <dbReference type="SAM" id="Phobius"/>
    </source>
</evidence>
<sequence length="159" mass="18803">MNATEFVKYAALFAAGAYTQHKYTQHQVFSDPSFLALLESALQDSTQEDIDKLVDLEPEKLKDWVMAPKPFRARLLTKFYQEQQVLRRQMEDMKKRADEVREIKKLPWYSRRRIERDWPTDGPIWIACFLMIIALLIALFNPPEIVVKHPKENQGHRTQ</sequence>
<dbReference type="EMBL" id="QJPH01000189">
    <property type="protein sequence ID" value="PZN83279.1"/>
    <property type="molecule type" value="Genomic_DNA"/>
</dbReference>
<protein>
    <submittedName>
        <fullName evidence="3">Uncharacterized protein</fullName>
    </submittedName>
</protein>
<organism evidence="3 4">
    <name type="scientific">Candidatus Methylumidiphilus alinenensis</name>
    <dbReference type="NCBI Taxonomy" id="2202197"/>
    <lineage>
        <taxon>Bacteria</taxon>
        <taxon>Pseudomonadati</taxon>
        <taxon>Pseudomonadota</taxon>
        <taxon>Gammaproteobacteria</taxon>
        <taxon>Methylococcales</taxon>
        <taxon>Candidatus Methylumidiphilus</taxon>
    </lineage>
</organism>
<keyword evidence="1" id="KW-0175">Coiled coil</keyword>
<evidence type="ECO:0000256" key="1">
    <source>
        <dbReference type="SAM" id="Coils"/>
    </source>
</evidence>
<dbReference type="Proteomes" id="UP000249396">
    <property type="component" value="Unassembled WGS sequence"/>
</dbReference>